<name>A0A382XF91_9ZZZZ</name>
<sequence>MVKEYDTLLLRKVTAADEKLVLLWANDPVIRKWSFNSNAITSSGHKKWFKSKLNDQNALMWILEDNNRPAGLV</sequence>
<dbReference type="EMBL" id="UINC01167369">
    <property type="protein sequence ID" value="SVD69846.1"/>
    <property type="molecule type" value="Genomic_DNA"/>
</dbReference>
<evidence type="ECO:0000313" key="1">
    <source>
        <dbReference type="EMBL" id="SVD69846.1"/>
    </source>
</evidence>
<proteinExistence type="predicted"/>
<dbReference type="SUPFAM" id="SSF55729">
    <property type="entry name" value="Acyl-CoA N-acyltransferases (Nat)"/>
    <property type="match status" value="1"/>
</dbReference>
<gene>
    <name evidence="1" type="ORF">METZ01_LOCUS422700</name>
</gene>
<organism evidence="1">
    <name type="scientific">marine metagenome</name>
    <dbReference type="NCBI Taxonomy" id="408172"/>
    <lineage>
        <taxon>unclassified sequences</taxon>
        <taxon>metagenomes</taxon>
        <taxon>ecological metagenomes</taxon>
    </lineage>
</organism>
<dbReference type="Gene3D" id="3.40.630.30">
    <property type="match status" value="1"/>
</dbReference>
<dbReference type="InterPro" id="IPR016181">
    <property type="entry name" value="Acyl_CoA_acyltransferase"/>
</dbReference>
<feature type="non-terminal residue" evidence="1">
    <location>
        <position position="73"/>
    </location>
</feature>
<dbReference type="AlphaFoldDB" id="A0A382XF91"/>
<reference evidence="1" key="1">
    <citation type="submission" date="2018-05" db="EMBL/GenBank/DDBJ databases">
        <authorList>
            <person name="Lanie J.A."/>
            <person name="Ng W.-L."/>
            <person name="Kazmierczak K.M."/>
            <person name="Andrzejewski T.M."/>
            <person name="Davidsen T.M."/>
            <person name="Wayne K.J."/>
            <person name="Tettelin H."/>
            <person name="Glass J.I."/>
            <person name="Rusch D."/>
            <person name="Podicherti R."/>
            <person name="Tsui H.-C.T."/>
            <person name="Winkler M.E."/>
        </authorList>
    </citation>
    <scope>NUCLEOTIDE SEQUENCE</scope>
</reference>
<protein>
    <recommendedName>
        <fullName evidence="2">N-acetyltransferase domain-containing protein</fullName>
    </recommendedName>
</protein>
<evidence type="ECO:0008006" key="2">
    <source>
        <dbReference type="Google" id="ProtNLM"/>
    </source>
</evidence>
<accession>A0A382XF91</accession>